<reference evidence="3 4" key="1">
    <citation type="journal article" date="2023" name="BMC Biol.">
        <title>The compact genome of the sponge Oopsacas minuta (Hexactinellida) is lacking key metazoan core genes.</title>
        <authorList>
            <person name="Santini S."/>
            <person name="Schenkelaars Q."/>
            <person name="Jourda C."/>
            <person name="Duchesne M."/>
            <person name="Belahbib H."/>
            <person name="Rocher C."/>
            <person name="Selva M."/>
            <person name="Riesgo A."/>
            <person name="Vervoort M."/>
            <person name="Leys S.P."/>
            <person name="Kodjabachian L."/>
            <person name="Le Bivic A."/>
            <person name="Borchiellini C."/>
            <person name="Claverie J.M."/>
            <person name="Renard E."/>
        </authorList>
    </citation>
    <scope>NUCLEOTIDE SEQUENCE [LARGE SCALE GENOMIC DNA]</scope>
    <source>
        <strain evidence="3">SPO-2</strain>
    </source>
</reference>
<dbReference type="GO" id="GO:0003700">
    <property type="term" value="F:DNA-binding transcription factor activity"/>
    <property type="evidence" value="ECO:0007669"/>
    <property type="project" value="InterPro"/>
</dbReference>
<dbReference type="SUPFAM" id="SSF57959">
    <property type="entry name" value="Leucine zipper domain"/>
    <property type="match status" value="1"/>
</dbReference>
<dbReference type="Pfam" id="PF00170">
    <property type="entry name" value="bZIP_1"/>
    <property type="match status" value="1"/>
</dbReference>
<evidence type="ECO:0000313" key="3">
    <source>
        <dbReference type="EMBL" id="KAI6651003.1"/>
    </source>
</evidence>
<organism evidence="3 4">
    <name type="scientific">Oopsacas minuta</name>
    <dbReference type="NCBI Taxonomy" id="111878"/>
    <lineage>
        <taxon>Eukaryota</taxon>
        <taxon>Metazoa</taxon>
        <taxon>Porifera</taxon>
        <taxon>Hexactinellida</taxon>
        <taxon>Hexasterophora</taxon>
        <taxon>Lyssacinosida</taxon>
        <taxon>Leucopsacidae</taxon>
        <taxon>Oopsacas</taxon>
    </lineage>
</organism>
<accession>A0AAV7JQ43</accession>
<dbReference type="PROSITE" id="PS50217">
    <property type="entry name" value="BZIP"/>
    <property type="match status" value="1"/>
</dbReference>
<evidence type="ECO:0000313" key="4">
    <source>
        <dbReference type="Proteomes" id="UP001165289"/>
    </source>
</evidence>
<feature type="coiled-coil region" evidence="1">
    <location>
        <begin position="101"/>
        <end position="135"/>
    </location>
</feature>
<dbReference type="Gene3D" id="1.20.5.170">
    <property type="match status" value="1"/>
</dbReference>
<keyword evidence="4" id="KW-1185">Reference proteome</keyword>
<comment type="caution">
    <text evidence="3">The sequence shown here is derived from an EMBL/GenBank/DDBJ whole genome shotgun (WGS) entry which is preliminary data.</text>
</comment>
<dbReference type="AlphaFoldDB" id="A0AAV7JQ43"/>
<proteinExistence type="predicted"/>
<dbReference type="InterPro" id="IPR004827">
    <property type="entry name" value="bZIP"/>
</dbReference>
<dbReference type="SMART" id="SM00338">
    <property type="entry name" value="BRLZ"/>
    <property type="match status" value="1"/>
</dbReference>
<dbReference type="InterPro" id="IPR046347">
    <property type="entry name" value="bZIP_sf"/>
</dbReference>
<keyword evidence="1" id="KW-0175">Coiled coil</keyword>
<evidence type="ECO:0000259" key="2">
    <source>
        <dbReference type="PROSITE" id="PS50217"/>
    </source>
</evidence>
<protein>
    <recommendedName>
        <fullName evidence="2">BZIP domain-containing protein</fullName>
    </recommendedName>
</protein>
<sequence>MAIIHISDEYCRNLLEESRLRITSIATPQKYRACKLIMKSNEPTKFDKPFLDQIDLIKLVKITKLELSKLINSRVLTEEEIDFIKEARRKMINRMSAGRSRERQKSEYSSLELKLQSLNDTKMSLLKEKRSLLNEIEIFKYNSKIL</sequence>
<dbReference type="Proteomes" id="UP001165289">
    <property type="component" value="Unassembled WGS sequence"/>
</dbReference>
<dbReference type="EMBL" id="JAKMXF010000308">
    <property type="protein sequence ID" value="KAI6651003.1"/>
    <property type="molecule type" value="Genomic_DNA"/>
</dbReference>
<gene>
    <name evidence="3" type="ORF">LOD99_5580</name>
</gene>
<name>A0AAV7JQ43_9METZ</name>
<feature type="domain" description="BZIP" evidence="2">
    <location>
        <begin position="85"/>
        <end position="140"/>
    </location>
</feature>
<evidence type="ECO:0000256" key="1">
    <source>
        <dbReference type="SAM" id="Coils"/>
    </source>
</evidence>